<accession>A0A2T5J9U2</accession>
<dbReference type="Proteomes" id="UP000244168">
    <property type="component" value="Unassembled WGS sequence"/>
</dbReference>
<evidence type="ECO:0000313" key="2">
    <source>
        <dbReference type="Proteomes" id="UP000244168"/>
    </source>
</evidence>
<organism evidence="1 2">
    <name type="scientific">Mucilaginibacter yixingensis</name>
    <dbReference type="NCBI Taxonomy" id="1295612"/>
    <lineage>
        <taxon>Bacteria</taxon>
        <taxon>Pseudomonadati</taxon>
        <taxon>Bacteroidota</taxon>
        <taxon>Sphingobacteriia</taxon>
        <taxon>Sphingobacteriales</taxon>
        <taxon>Sphingobacteriaceae</taxon>
        <taxon>Mucilaginibacter</taxon>
    </lineage>
</organism>
<dbReference type="EMBL" id="QAOQ01000004">
    <property type="protein sequence ID" value="PTQ96841.1"/>
    <property type="molecule type" value="Genomic_DNA"/>
</dbReference>
<gene>
    <name evidence="1" type="ORF">C8P68_104333</name>
</gene>
<proteinExistence type="predicted"/>
<name>A0A2T5J9U2_9SPHI</name>
<protein>
    <submittedName>
        <fullName evidence="1">Uncharacterized protein</fullName>
    </submittedName>
</protein>
<reference evidence="1 2" key="1">
    <citation type="submission" date="2018-04" db="EMBL/GenBank/DDBJ databases">
        <title>Genomic Encyclopedia of Archaeal and Bacterial Type Strains, Phase II (KMG-II): from individual species to whole genera.</title>
        <authorList>
            <person name="Goeker M."/>
        </authorList>
    </citation>
    <scope>NUCLEOTIDE SEQUENCE [LARGE SCALE GENOMIC DNA]</scope>
    <source>
        <strain evidence="1 2">DSM 26809</strain>
    </source>
</reference>
<evidence type="ECO:0000313" key="1">
    <source>
        <dbReference type="EMBL" id="PTQ96841.1"/>
    </source>
</evidence>
<keyword evidence="2" id="KW-1185">Reference proteome</keyword>
<comment type="caution">
    <text evidence="1">The sequence shown here is derived from an EMBL/GenBank/DDBJ whole genome shotgun (WGS) entry which is preliminary data.</text>
</comment>
<dbReference type="InterPro" id="IPR046219">
    <property type="entry name" value="DUF6252"/>
</dbReference>
<dbReference type="Pfam" id="PF19765">
    <property type="entry name" value="DUF6252"/>
    <property type="match status" value="1"/>
</dbReference>
<dbReference type="AlphaFoldDB" id="A0A2T5J9U2"/>
<sequence length="139" mass="14365">MLVPTACKKSNNDLAASAVSLKFKFNGSAQAANTVIATYYKSQGTVQIMGSMANSTQVLNLMVNNVKVGTFDVATGDAIASYSIGADLDHSYLGTTGKIVITKFTTEAVGGTFQFSSVAGVGLAGTFTEGTFLAKLITM</sequence>